<dbReference type="GO" id="GO:0008410">
    <property type="term" value="F:CoA-transferase activity"/>
    <property type="evidence" value="ECO:0007669"/>
    <property type="project" value="TreeGrafter"/>
</dbReference>
<keyword evidence="1 2" id="KW-0808">Transferase</keyword>
<evidence type="ECO:0000256" key="1">
    <source>
        <dbReference type="ARBA" id="ARBA00022679"/>
    </source>
</evidence>
<reference evidence="2 3" key="1">
    <citation type="submission" date="2019-12" db="EMBL/GenBank/DDBJ databases">
        <title>Nocardia macrotermitis sp. nov. and Nocardia aurantia sp. nov., isolated from the gut of the fungus growing-termite Macrotermes natalensis.</title>
        <authorList>
            <person name="Christine B."/>
            <person name="Rene B."/>
        </authorList>
    </citation>
    <scope>NUCLEOTIDE SEQUENCE [LARGE SCALE GENOMIC DNA]</scope>
    <source>
        <strain evidence="2 3">DSM 102126</strain>
    </source>
</reference>
<dbReference type="InterPro" id="IPR023606">
    <property type="entry name" value="CoA-Trfase_III_dom_1_sf"/>
</dbReference>
<dbReference type="AlphaFoldDB" id="A0A6I4W8S3"/>
<keyword evidence="3" id="KW-1185">Reference proteome</keyword>
<dbReference type="EMBL" id="WUTW01000004">
    <property type="protein sequence ID" value="MXQ66557.1"/>
    <property type="molecule type" value="Genomic_DNA"/>
</dbReference>
<evidence type="ECO:0000313" key="2">
    <source>
        <dbReference type="EMBL" id="MXQ66557.1"/>
    </source>
</evidence>
<evidence type="ECO:0000313" key="3">
    <source>
        <dbReference type="Proteomes" id="UP000431901"/>
    </source>
</evidence>
<dbReference type="SUPFAM" id="SSF89796">
    <property type="entry name" value="CoA-transferase family III (CaiB/BaiF)"/>
    <property type="match status" value="1"/>
</dbReference>
<dbReference type="OrthoDB" id="4251672at2"/>
<dbReference type="PANTHER" id="PTHR48207">
    <property type="entry name" value="SUCCINATE--HYDROXYMETHYLGLUTARATE COA-TRANSFERASE"/>
    <property type="match status" value="1"/>
</dbReference>
<sequence length="387" mass="40602">MSRMRPLDGVLVADFSRVLAGPLATMTLADLGATVVKVERPGTGDDTRRWGPPWTDRSSTYFAGLNRGKHSVALDLDDPADRAAAVELVRRADVLVQNFRPGVLARCGLDPDGALELNPRLVYTSVSGFGARADLPGYDFVVQAAGGLMSVTGAADGEPTKAGVALVDVLTGKDALVGILAALRQRERTGHGQHVEVNLMSSLLAGLVNQVSGYLATGEAPARMGNRHPSIAPYETLRCADGLLAVAVGNDAQFRRFTAALDRPALADDPRFAANADRVAHRDALVALLEDALSARRADAWEPVLHAAGIACARVNDVGAAVRYAESLGLDPVLDLGPDHPGQIRPPVTFSAAPAGTALPPPGLDEHGDRVRAWLRGPAVPFPEGEA</sequence>
<dbReference type="InterPro" id="IPR003673">
    <property type="entry name" value="CoA-Trfase_fam_III"/>
</dbReference>
<dbReference type="InterPro" id="IPR050483">
    <property type="entry name" value="CoA-transferase_III_domain"/>
</dbReference>
<comment type="caution">
    <text evidence="2">The sequence shown here is derived from an EMBL/GenBank/DDBJ whole genome shotgun (WGS) entry which is preliminary data.</text>
</comment>
<name>A0A6I4W8S3_9ACTN</name>
<dbReference type="Proteomes" id="UP000431901">
    <property type="component" value="Unassembled WGS sequence"/>
</dbReference>
<dbReference type="Gene3D" id="3.40.50.10540">
    <property type="entry name" value="Crotonobetainyl-coa:carnitine coa-transferase, domain 1"/>
    <property type="match status" value="1"/>
</dbReference>
<proteinExistence type="predicted"/>
<dbReference type="Pfam" id="PF02515">
    <property type="entry name" value="CoA_transf_3"/>
    <property type="match status" value="1"/>
</dbReference>
<dbReference type="PANTHER" id="PTHR48207:SF3">
    <property type="entry name" value="SUCCINATE--HYDROXYMETHYLGLUTARATE COA-TRANSFERASE"/>
    <property type="match status" value="1"/>
</dbReference>
<protein>
    <submittedName>
        <fullName evidence="2">CoA transferase</fullName>
    </submittedName>
</protein>
<organism evidence="2 3">
    <name type="scientific">Actinomadura rayongensis</name>
    <dbReference type="NCBI Taxonomy" id="1429076"/>
    <lineage>
        <taxon>Bacteria</taxon>
        <taxon>Bacillati</taxon>
        <taxon>Actinomycetota</taxon>
        <taxon>Actinomycetes</taxon>
        <taxon>Streptosporangiales</taxon>
        <taxon>Thermomonosporaceae</taxon>
        <taxon>Actinomadura</taxon>
    </lineage>
</organism>
<dbReference type="Gene3D" id="3.30.1540.10">
    <property type="entry name" value="formyl-coa transferase, domain 3"/>
    <property type="match status" value="1"/>
</dbReference>
<gene>
    <name evidence="2" type="ORF">GQ466_21290</name>
</gene>
<dbReference type="InterPro" id="IPR044855">
    <property type="entry name" value="CoA-Trfase_III_dom3_sf"/>
</dbReference>
<accession>A0A6I4W8S3</accession>